<evidence type="ECO:0000256" key="11">
    <source>
        <dbReference type="ARBA" id="ARBA00023242"/>
    </source>
</evidence>
<feature type="compositionally biased region" description="Basic and acidic residues" evidence="13">
    <location>
        <begin position="250"/>
        <end position="263"/>
    </location>
</feature>
<evidence type="ECO:0000313" key="15">
    <source>
        <dbReference type="EMBL" id="KAL2084126.1"/>
    </source>
</evidence>
<feature type="compositionally biased region" description="Low complexity" evidence="13">
    <location>
        <begin position="471"/>
        <end position="488"/>
    </location>
</feature>
<comment type="subcellular location">
    <subcellularLocation>
        <location evidence="2">Nucleus</location>
    </subcellularLocation>
</comment>
<dbReference type="GO" id="GO:0003677">
    <property type="term" value="F:DNA binding"/>
    <property type="evidence" value="ECO:0007669"/>
    <property type="project" value="UniProtKB-KW"/>
</dbReference>
<feature type="compositionally biased region" description="Acidic residues" evidence="13">
    <location>
        <begin position="517"/>
        <end position="530"/>
    </location>
</feature>
<dbReference type="GO" id="GO:0008270">
    <property type="term" value="F:zinc ion binding"/>
    <property type="evidence" value="ECO:0007669"/>
    <property type="project" value="UniProtKB-KW"/>
</dbReference>
<dbReference type="SMART" id="SM00355">
    <property type="entry name" value="ZnF_C2H2"/>
    <property type="match status" value="15"/>
</dbReference>
<evidence type="ECO:0000256" key="3">
    <source>
        <dbReference type="ARBA" id="ARBA00006991"/>
    </source>
</evidence>
<keyword evidence="10" id="KW-0804">Transcription</keyword>
<evidence type="ECO:0000256" key="9">
    <source>
        <dbReference type="ARBA" id="ARBA00023125"/>
    </source>
</evidence>
<dbReference type="SUPFAM" id="SSF57667">
    <property type="entry name" value="beta-beta-alpha zinc fingers"/>
    <property type="match status" value="3"/>
</dbReference>
<keyword evidence="5" id="KW-0677">Repeat</keyword>
<dbReference type="InterPro" id="IPR045914">
    <property type="entry name" value="Zn532-like"/>
</dbReference>
<dbReference type="Pfam" id="PF00096">
    <property type="entry name" value="zf-C2H2"/>
    <property type="match status" value="3"/>
</dbReference>
<proteinExistence type="inferred from homology"/>
<feature type="compositionally biased region" description="Gly residues" evidence="13">
    <location>
        <begin position="72"/>
        <end position="83"/>
    </location>
</feature>
<dbReference type="InterPro" id="IPR013087">
    <property type="entry name" value="Znf_C2H2_type"/>
</dbReference>
<reference evidence="15 16" key="1">
    <citation type="submission" date="2024-09" db="EMBL/GenBank/DDBJ databases">
        <title>A chromosome-level genome assembly of Gray's grenadier anchovy, Coilia grayii.</title>
        <authorList>
            <person name="Fu Z."/>
        </authorList>
    </citation>
    <scope>NUCLEOTIDE SEQUENCE [LARGE SCALE GENOMIC DNA]</scope>
    <source>
        <strain evidence="15">G4</strain>
        <tissue evidence="15">Muscle</tissue>
    </source>
</reference>
<feature type="compositionally biased region" description="Low complexity" evidence="13">
    <location>
        <begin position="409"/>
        <end position="419"/>
    </location>
</feature>
<feature type="compositionally biased region" description="Low complexity" evidence="13">
    <location>
        <begin position="531"/>
        <end position="541"/>
    </location>
</feature>
<evidence type="ECO:0000256" key="6">
    <source>
        <dbReference type="ARBA" id="ARBA00022771"/>
    </source>
</evidence>
<feature type="compositionally biased region" description="Basic and acidic residues" evidence="13">
    <location>
        <begin position="429"/>
        <end position="444"/>
    </location>
</feature>
<evidence type="ECO:0000256" key="1">
    <source>
        <dbReference type="ARBA" id="ARBA00003767"/>
    </source>
</evidence>
<feature type="domain" description="C2H2-type" evidence="14">
    <location>
        <begin position="1463"/>
        <end position="1498"/>
    </location>
</feature>
<evidence type="ECO:0000256" key="2">
    <source>
        <dbReference type="ARBA" id="ARBA00004123"/>
    </source>
</evidence>
<dbReference type="PANTHER" id="PTHR47222">
    <property type="entry name" value="ZINC FINGER PROTEIN 532-RELATED"/>
    <property type="match status" value="1"/>
</dbReference>
<organism evidence="15 16">
    <name type="scientific">Coilia grayii</name>
    <name type="common">Gray's grenadier anchovy</name>
    <dbReference type="NCBI Taxonomy" id="363190"/>
    <lineage>
        <taxon>Eukaryota</taxon>
        <taxon>Metazoa</taxon>
        <taxon>Chordata</taxon>
        <taxon>Craniata</taxon>
        <taxon>Vertebrata</taxon>
        <taxon>Euteleostomi</taxon>
        <taxon>Actinopterygii</taxon>
        <taxon>Neopterygii</taxon>
        <taxon>Teleostei</taxon>
        <taxon>Clupei</taxon>
        <taxon>Clupeiformes</taxon>
        <taxon>Clupeoidei</taxon>
        <taxon>Engraulidae</taxon>
        <taxon>Coilinae</taxon>
        <taxon>Coilia</taxon>
    </lineage>
</organism>
<evidence type="ECO:0000256" key="7">
    <source>
        <dbReference type="ARBA" id="ARBA00022833"/>
    </source>
</evidence>
<feature type="domain" description="C2H2-type" evidence="14">
    <location>
        <begin position="1050"/>
        <end position="1077"/>
    </location>
</feature>
<evidence type="ECO:0000256" key="8">
    <source>
        <dbReference type="ARBA" id="ARBA00023015"/>
    </source>
</evidence>
<feature type="region of interest" description="Disordered" evidence="13">
    <location>
        <begin position="855"/>
        <end position="883"/>
    </location>
</feature>
<evidence type="ECO:0000259" key="14">
    <source>
        <dbReference type="PROSITE" id="PS50157"/>
    </source>
</evidence>
<feature type="compositionally biased region" description="Acidic residues" evidence="13">
    <location>
        <begin position="496"/>
        <end position="509"/>
    </location>
</feature>
<keyword evidence="8" id="KW-0805">Transcription regulation</keyword>
<keyword evidence="9" id="KW-0238">DNA-binding</keyword>
<feature type="compositionally biased region" description="Low complexity" evidence="13">
    <location>
        <begin position="1116"/>
        <end position="1130"/>
    </location>
</feature>
<feature type="compositionally biased region" description="Low complexity" evidence="13">
    <location>
        <begin position="855"/>
        <end position="868"/>
    </location>
</feature>
<feature type="compositionally biased region" description="Polar residues" evidence="13">
    <location>
        <begin position="456"/>
        <end position="470"/>
    </location>
</feature>
<feature type="compositionally biased region" description="Low complexity" evidence="13">
    <location>
        <begin position="1447"/>
        <end position="1456"/>
    </location>
</feature>
<evidence type="ECO:0000313" key="16">
    <source>
        <dbReference type="Proteomes" id="UP001591681"/>
    </source>
</evidence>
<feature type="domain" description="C2H2-type" evidence="14">
    <location>
        <begin position="766"/>
        <end position="803"/>
    </location>
</feature>
<dbReference type="Pfam" id="PF16622">
    <property type="entry name" value="zf-C2H2_11"/>
    <property type="match status" value="1"/>
</dbReference>
<feature type="compositionally biased region" description="Low complexity" evidence="13">
    <location>
        <begin position="1296"/>
        <end position="1314"/>
    </location>
</feature>
<feature type="domain" description="C2H2-type" evidence="14">
    <location>
        <begin position="1081"/>
        <end position="1109"/>
    </location>
</feature>
<comment type="function">
    <text evidence="1">May be involved in transcriptional regulation.</text>
</comment>
<feature type="region of interest" description="Disordered" evidence="13">
    <location>
        <begin position="1259"/>
        <end position="1335"/>
    </location>
</feature>
<protein>
    <recommendedName>
        <fullName evidence="14">C2H2-type domain-containing protein</fullName>
    </recommendedName>
</protein>
<feature type="region of interest" description="Disordered" evidence="13">
    <location>
        <begin position="1101"/>
        <end position="1177"/>
    </location>
</feature>
<feature type="region of interest" description="Disordered" evidence="13">
    <location>
        <begin position="130"/>
        <end position="157"/>
    </location>
</feature>
<feature type="compositionally biased region" description="Basic and acidic residues" evidence="13">
    <location>
        <begin position="1159"/>
        <end position="1171"/>
    </location>
</feature>
<comment type="similarity">
    <text evidence="3">Belongs to the krueppel C2H2-type zinc-finger protein family.</text>
</comment>
<keyword evidence="6 12" id="KW-0863">Zinc-finger</keyword>
<feature type="compositionally biased region" description="Low complexity" evidence="13">
    <location>
        <begin position="310"/>
        <end position="341"/>
    </location>
</feature>
<evidence type="ECO:0000256" key="10">
    <source>
        <dbReference type="ARBA" id="ARBA00023163"/>
    </source>
</evidence>
<dbReference type="Gene3D" id="3.30.160.60">
    <property type="entry name" value="Classic Zinc Finger"/>
    <property type="match status" value="5"/>
</dbReference>
<dbReference type="PROSITE" id="PS50157">
    <property type="entry name" value="ZINC_FINGER_C2H2_2"/>
    <property type="match status" value="6"/>
</dbReference>
<dbReference type="Proteomes" id="UP001591681">
    <property type="component" value="Unassembled WGS sequence"/>
</dbReference>
<name>A0ABD1JDI3_9TELE</name>
<feature type="compositionally biased region" description="Pro residues" evidence="13">
    <location>
        <begin position="295"/>
        <end position="309"/>
    </location>
</feature>
<evidence type="ECO:0000256" key="4">
    <source>
        <dbReference type="ARBA" id="ARBA00022723"/>
    </source>
</evidence>
<gene>
    <name evidence="15" type="ORF">ACEWY4_019644</name>
</gene>
<sequence length="1498" mass="156613">MSHSVTVNITAKITSHFFPPICWQIPVLDTGMGDMKTPDFDDLLAAFDIPDIDAKDAIQSVPEDSEGHHSSTGGGVGKAGGSGCVVPLRPPSPSEPHQAPHATTLSSQSGEPPGVSVIVKNRVRPDAFDAEEADTSGDGGSEVGEQEGVGSTLPSPRLGLRMQGLGCAEPLMHNGFEDCAEASDLPLSPSQTQSHSNGQLWSPASPKAAAEGPPPTSTGVFGRAKPLAALRDSLAKARKPNVSQPQQEHQPQEVDTHSDDVTDRSAAVSGSGEGLSSHLSPASVGSVSTFFSTPAPLPLSSPTSSPPPSSSSAHLVGPLLPSSTLADSDLSSPLSPGSQLPCEAPGPVSQRAVSQDEESEPDLGSPPLVIQESPDSLMCSPPKFPRRKRSSSSGMFTSPSPTPSPSTPSTPLTPVTVSQPPTPKPAPAVEEKNPEHVIEERDSPESPEPEPPASSQAKRATSLPTLTPKGSSPNEASASQSSSAKGAAWNPAVGGEEGEAREDSAMESEDGSKVEREEDGNEQMEVDEQDSSAAEESSATAPVDGSTSPSMIKVRIKTVKTPTGSITRTVTRVPPNGTAAAEDPRGAKTGSPGGQKVIRPKRPGAPLPGQNQRSKGTTVLPVSTLQDASTAMLLAASKAQNKMAATGISSKLSASAASITKAATLPSVSSASSASSANVRAVSQKPVNGSVLASTVASLSAAAVSPGNKPASIVNSSGAVISRTQSSLVEAFNKILNSKNLLPSYKPDLSTLPPAEWGLPMPATGYRCLECGDSFALERSLARHYDRRSLRIEVTCNHCSKRLAFFNKCSLLLHAREHKERGLVMQCSHLVMRPISVEQMIGQQDTTPIGMLSTSVTSPPAAPGVSSPAKEETPATPGPHALLPLPCKKAEPLQYTNNRCPECKSQFSGKAELVAHFQEVKASTNTSCTQCTPPMLLPNPCSWSAHQRIHRHRSPHVCPECGGVARQASFQTHLQEACLHFTRRIGYRCFSCQVVFGGLNSVKSHIQSSHCEVFHKCPSCPMAFKSAPSAQSHISSQHPTLTSAQAKMIYKCVMCETVFTQKALLYVHFDTHLANQKVHVFKCPDCPKLYAQRSSMMEHMKTAHRGSAVKQEVGLATASSPASASSSASAKGKALQKTESSDGEEWGREHEEDGEEEDGGRKGEAGGRGDAGEQAAPSWTCTQCQSHYTDKENYITHMAELHGTILKKFPCSLCEGSFSSSSSLRRHIRLKHKDNCRLFLCQLCVDNKRSFSSRLSLERHMQTQHGPGAQLPGRPVDRPKRGSAISEAADGSNEPAVTVSSVGGASVDQDSGWSGPAGDGAGGGGSGGSGGASSVTRQEEAGFRCMLCGFTTEEQAEFLAHIPSHRGTGEGALQCQQCGACFASGPSLSRHRFISHRVRDTPPDHHHHHPGEGSADGSGGGAGELGTDGTAVGLGSGAAGPGPGSPGSPSQQGEEGAERGGACACKVCGRRFDKASDLNTHFRTHGMAFITAHKTDKP</sequence>
<comment type="caution">
    <text evidence="15">The sequence shown here is derived from an EMBL/GenBank/DDBJ whole genome shotgun (WGS) entry which is preliminary data.</text>
</comment>
<keyword evidence="16" id="KW-1185">Reference proteome</keyword>
<feature type="region of interest" description="Disordered" evidence="13">
    <location>
        <begin position="61"/>
        <end position="115"/>
    </location>
</feature>
<dbReference type="InterPro" id="IPR036236">
    <property type="entry name" value="Znf_C2H2_sf"/>
</dbReference>
<feature type="domain" description="C2H2-type" evidence="14">
    <location>
        <begin position="1209"/>
        <end position="1232"/>
    </location>
</feature>
<feature type="domain" description="C2H2-type" evidence="14">
    <location>
        <begin position="1373"/>
        <end position="1401"/>
    </location>
</feature>
<dbReference type="PANTHER" id="PTHR47222:SF2">
    <property type="entry name" value="ZINC FINGER PROTEIN 687"/>
    <property type="match status" value="1"/>
</dbReference>
<feature type="compositionally biased region" description="Polar residues" evidence="13">
    <location>
        <begin position="188"/>
        <end position="202"/>
    </location>
</feature>
<dbReference type="InterPro" id="IPR057356">
    <property type="entry name" value="Znf-C2H2_ZNF592"/>
</dbReference>
<feature type="region of interest" description="Disordered" evidence="13">
    <location>
        <begin position="181"/>
        <end position="617"/>
    </location>
</feature>
<feature type="compositionally biased region" description="Polar residues" evidence="13">
    <location>
        <begin position="101"/>
        <end position="110"/>
    </location>
</feature>
<feature type="compositionally biased region" description="Gly residues" evidence="13">
    <location>
        <begin position="1414"/>
        <end position="1442"/>
    </location>
</feature>
<keyword evidence="11" id="KW-0539">Nucleus</keyword>
<keyword evidence="7" id="KW-0862">Zinc</keyword>
<dbReference type="Pfam" id="PF25412">
    <property type="entry name" value="zf-C2H2_ZNF592"/>
    <property type="match status" value="1"/>
</dbReference>
<evidence type="ECO:0000256" key="5">
    <source>
        <dbReference type="ARBA" id="ARBA00022737"/>
    </source>
</evidence>
<dbReference type="EMBL" id="JBHFQA010000017">
    <property type="protein sequence ID" value="KAL2084126.1"/>
    <property type="molecule type" value="Genomic_DNA"/>
</dbReference>
<evidence type="ECO:0000256" key="12">
    <source>
        <dbReference type="PROSITE-ProRule" id="PRU00042"/>
    </source>
</evidence>
<dbReference type="GO" id="GO:0005634">
    <property type="term" value="C:nucleus"/>
    <property type="evidence" value="ECO:0007669"/>
    <property type="project" value="UniProtKB-SubCell"/>
</dbReference>
<feature type="compositionally biased region" description="Gly residues" evidence="13">
    <location>
        <begin position="1315"/>
        <end position="1331"/>
    </location>
</feature>
<accession>A0ABD1JDI3</accession>
<dbReference type="InterPro" id="IPR041697">
    <property type="entry name" value="Znf-C2H2_11"/>
</dbReference>
<feature type="region of interest" description="Disordered" evidence="13">
    <location>
        <begin position="1398"/>
        <end position="1456"/>
    </location>
</feature>
<keyword evidence="4" id="KW-0479">Metal-binding</keyword>
<dbReference type="PROSITE" id="PS00028">
    <property type="entry name" value="ZINC_FINGER_C2H2_1"/>
    <property type="match status" value="6"/>
</dbReference>
<feature type="compositionally biased region" description="Polar residues" evidence="13">
    <location>
        <begin position="560"/>
        <end position="570"/>
    </location>
</feature>
<evidence type="ECO:0000256" key="13">
    <source>
        <dbReference type="SAM" id="MobiDB-lite"/>
    </source>
</evidence>